<evidence type="ECO:0008006" key="3">
    <source>
        <dbReference type="Google" id="ProtNLM"/>
    </source>
</evidence>
<proteinExistence type="predicted"/>
<protein>
    <recommendedName>
        <fullName evidence="3">DUF4224 domain-containing protein</fullName>
    </recommendedName>
</protein>
<dbReference type="AlphaFoldDB" id="A0A2Z6GCR9"/>
<evidence type="ECO:0000313" key="2">
    <source>
        <dbReference type="Proteomes" id="UP000033070"/>
    </source>
</evidence>
<reference evidence="1 2" key="1">
    <citation type="submission" date="2018-06" db="EMBL/GenBank/DDBJ databases">
        <title>OYT1 Genome Sequencing.</title>
        <authorList>
            <person name="Kato S."/>
            <person name="Itoh T."/>
            <person name="Ohkuma M."/>
        </authorList>
    </citation>
    <scope>NUCLEOTIDE SEQUENCE [LARGE SCALE GENOMIC DNA]</scope>
    <source>
        <strain evidence="1 2">OYT1</strain>
    </source>
</reference>
<accession>A0A2Z6GCR9</accession>
<gene>
    <name evidence="1" type="ORF">OYT1_ch1627</name>
</gene>
<dbReference type="EMBL" id="AP018738">
    <property type="protein sequence ID" value="BBE51174.1"/>
    <property type="molecule type" value="Genomic_DNA"/>
</dbReference>
<dbReference type="RefSeq" id="WP_062627576.1">
    <property type="nucleotide sequence ID" value="NZ_AP018738.1"/>
</dbReference>
<dbReference type="Proteomes" id="UP000033070">
    <property type="component" value="Chromosome"/>
</dbReference>
<dbReference type="STRING" id="1188319.OYT1_02477"/>
<sequence>MPPWLSQAEIDDLCAPLTQYAAQLRFIRGLGLTVRTKPNGAPLLMRAHFEEVMTPAKKSKHTKCQPNSAGLRLAYAKG</sequence>
<keyword evidence="2" id="KW-1185">Reference proteome</keyword>
<dbReference type="KEGG" id="fam:OYT1_ch1627"/>
<name>A0A2Z6GCR9_9PROT</name>
<organism evidence="1 2">
    <name type="scientific">Ferriphaselus amnicola</name>
    <dbReference type="NCBI Taxonomy" id="1188319"/>
    <lineage>
        <taxon>Bacteria</taxon>
        <taxon>Pseudomonadati</taxon>
        <taxon>Pseudomonadota</taxon>
        <taxon>Betaproteobacteria</taxon>
        <taxon>Nitrosomonadales</taxon>
        <taxon>Gallionellaceae</taxon>
        <taxon>Ferriphaselus</taxon>
    </lineage>
</organism>
<evidence type="ECO:0000313" key="1">
    <source>
        <dbReference type="EMBL" id="BBE51174.1"/>
    </source>
</evidence>
<dbReference type="OrthoDB" id="8910501at2"/>